<comment type="similarity">
    <text evidence="3 14">Belongs to the organic radical-activating enzymes family.</text>
</comment>
<organism evidence="16 17">
    <name type="scientific">Lentibacillus populi</name>
    <dbReference type="NCBI Taxonomy" id="1827502"/>
    <lineage>
        <taxon>Bacteria</taxon>
        <taxon>Bacillati</taxon>
        <taxon>Bacillota</taxon>
        <taxon>Bacilli</taxon>
        <taxon>Bacillales</taxon>
        <taxon>Bacillaceae</taxon>
        <taxon>Lentibacillus</taxon>
    </lineage>
</organism>
<dbReference type="SFLD" id="SFLDG01066">
    <property type="entry name" value="organic_radical-activating_enz"/>
    <property type="match status" value="1"/>
</dbReference>
<dbReference type="EC" id="1.97.1.4" evidence="4 14"/>
<comment type="cofactor">
    <cofactor evidence="14">
        <name>[4Fe-4S] cluster</name>
        <dbReference type="ChEBI" id="CHEBI:49883"/>
    </cofactor>
    <text evidence="14">Binds 1 [4Fe-4S] cluster. The cluster is coordinated with 3 cysteines and an exchangeable S-adenosyl-L-methionine.</text>
</comment>
<keyword evidence="6 14" id="KW-0004">4Fe-4S</keyword>
<dbReference type="SFLD" id="SFLDF00278">
    <property type="entry name" value="pyruvate_formate-lyase_activas"/>
    <property type="match status" value="1"/>
</dbReference>
<comment type="function">
    <text evidence="1 14">Activation of pyruvate formate-lyase under anaerobic conditions by generation of an organic free radical, using S-adenosylmethionine and reduced flavodoxin as cosubstrates to produce 5'-deoxy-adenosine.</text>
</comment>
<dbReference type="EMBL" id="BMJD01000015">
    <property type="protein sequence ID" value="GGB44000.1"/>
    <property type="molecule type" value="Genomic_DNA"/>
</dbReference>
<evidence type="ECO:0000256" key="13">
    <source>
        <dbReference type="ARBA" id="ARBA00047533"/>
    </source>
</evidence>
<dbReference type="PROSITE" id="PS01087">
    <property type="entry name" value="RADICAL_ACTIVATING"/>
    <property type="match status" value="1"/>
</dbReference>
<dbReference type="Pfam" id="PF04055">
    <property type="entry name" value="Radical_SAM"/>
    <property type="match status" value="1"/>
</dbReference>
<name>A0A9W5X623_9BACI</name>
<evidence type="ECO:0000256" key="8">
    <source>
        <dbReference type="ARBA" id="ARBA00022691"/>
    </source>
</evidence>
<keyword evidence="11 14" id="KW-0408">Iron</keyword>
<keyword evidence="8 14" id="KW-0949">S-adenosyl-L-methionine</keyword>
<dbReference type="InterPro" id="IPR007197">
    <property type="entry name" value="rSAM"/>
</dbReference>
<dbReference type="InterPro" id="IPR013785">
    <property type="entry name" value="Aldolase_TIM"/>
</dbReference>
<evidence type="ECO:0000256" key="4">
    <source>
        <dbReference type="ARBA" id="ARBA00012303"/>
    </source>
</evidence>
<dbReference type="GO" id="GO:0043365">
    <property type="term" value="F:[formate-C-acetyltransferase]-activating enzyme activity"/>
    <property type="evidence" value="ECO:0007669"/>
    <property type="project" value="UniProtKB-UniRule"/>
</dbReference>
<dbReference type="InterPro" id="IPR034465">
    <property type="entry name" value="Pyruvate_for-lyase_activase"/>
</dbReference>
<dbReference type="PROSITE" id="PS51918">
    <property type="entry name" value="RADICAL_SAM"/>
    <property type="match status" value="1"/>
</dbReference>
<keyword evidence="7 14" id="KW-0963">Cytoplasm</keyword>
<keyword evidence="16" id="KW-0670">Pyruvate</keyword>
<dbReference type="CDD" id="cd01335">
    <property type="entry name" value="Radical_SAM"/>
    <property type="match status" value="1"/>
</dbReference>
<evidence type="ECO:0000259" key="15">
    <source>
        <dbReference type="PROSITE" id="PS51918"/>
    </source>
</evidence>
<keyword evidence="12 14" id="KW-0411">Iron-sulfur</keyword>
<dbReference type="InterPro" id="IPR001989">
    <property type="entry name" value="Radical_activat_CS"/>
</dbReference>
<dbReference type="Proteomes" id="UP000621492">
    <property type="component" value="Unassembled WGS sequence"/>
</dbReference>
<dbReference type="RefSeq" id="WP_188725155.1">
    <property type="nucleotide sequence ID" value="NZ_BMJD01000015.1"/>
</dbReference>
<gene>
    <name evidence="16" type="primary">pflA</name>
    <name evidence="16" type="ORF">GCM10011409_22010</name>
</gene>
<dbReference type="SUPFAM" id="SSF102114">
    <property type="entry name" value="Radical SAM enzymes"/>
    <property type="match status" value="1"/>
</dbReference>
<dbReference type="Gene3D" id="3.20.20.70">
    <property type="entry name" value="Aldolase class I"/>
    <property type="match status" value="1"/>
</dbReference>
<dbReference type="PANTHER" id="PTHR30352">
    <property type="entry name" value="PYRUVATE FORMATE-LYASE-ACTIVATING ENZYME"/>
    <property type="match status" value="1"/>
</dbReference>
<dbReference type="InterPro" id="IPR058240">
    <property type="entry name" value="rSAM_sf"/>
</dbReference>
<dbReference type="GO" id="GO:0005737">
    <property type="term" value="C:cytoplasm"/>
    <property type="evidence" value="ECO:0007669"/>
    <property type="project" value="UniProtKB-SubCell"/>
</dbReference>
<dbReference type="GO" id="GO:0046872">
    <property type="term" value="F:metal ion binding"/>
    <property type="evidence" value="ECO:0007669"/>
    <property type="project" value="UniProtKB-UniRule"/>
</dbReference>
<reference evidence="16" key="1">
    <citation type="journal article" date="2014" name="Int. J. Syst. Evol. Microbiol.">
        <title>Complete genome sequence of Corynebacterium casei LMG S-19264T (=DSM 44701T), isolated from a smear-ripened cheese.</title>
        <authorList>
            <consortium name="US DOE Joint Genome Institute (JGI-PGF)"/>
            <person name="Walter F."/>
            <person name="Albersmeier A."/>
            <person name="Kalinowski J."/>
            <person name="Ruckert C."/>
        </authorList>
    </citation>
    <scope>NUCLEOTIDE SEQUENCE</scope>
    <source>
        <strain evidence="16">CGMCC 1.15454</strain>
    </source>
</reference>
<dbReference type="InterPro" id="IPR012838">
    <property type="entry name" value="PFL1_activating"/>
</dbReference>
<evidence type="ECO:0000256" key="3">
    <source>
        <dbReference type="ARBA" id="ARBA00009777"/>
    </source>
</evidence>
<reference evidence="16" key="2">
    <citation type="submission" date="2020-09" db="EMBL/GenBank/DDBJ databases">
        <authorList>
            <person name="Sun Q."/>
            <person name="Zhou Y."/>
        </authorList>
    </citation>
    <scope>NUCLEOTIDE SEQUENCE</scope>
    <source>
        <strain evidence="16">CGMCC 1.15454</strain>
    </source>
</reference>
<comment type="subcellular location">
    <subcellularLocation>
        <location evidence="2 14">Cytoplasm</location>
    </subcellularLocation>
</comment>
<dbReference type="SFLD" id="SFLDS00029">
    <property type="entry name" value="Radical_SAM"/>
    <property type="match status" value="1"/>
</dbReference>
<evidence type="ECO:0000256" key="6">
    <source>
        <dbReference type="ARBA" id="ARBA00022485"/>
    </source>
</evidence>
<evidence type="ECO:0000313" key="17">
    <source>
        <dbReference type="Proteomes" id="UP000621492"/>
    </source>
</evidence>
<evidence type="ECO:0000256" key="1">
    <source>
        <dbReference type="ARBA" id="ARBA00003141"/>
    </source>
</evidence>
<protein>
    <recommendedName>
        <fullName evidence="5 14">Pyruvate formate-lyase-activating enzyme</fullName>
        <ecNumber evidence="4 14">1.97.1.4</ecNumber>
    </recommendedName>
</protein>
<evidence type="ECO:0000256" key="2">
    <source>
        <dbReference type="ARBA" id="ARBA00004496"/>
    </source>
</evidence>
<evidence type="ECO:0000256" key="14">
    <source>
        <dbReference type="RuleBase" id="RU362053"/>
    </source>
</evidence>
<evidence type="ECO:0000313" key="16">
    <source>
        <dbReference type="EMBL" id="GGB44000.1"/>
    </source>
</evidence>
<keyword evidence="9 14" id="KW-0479">Metal-binding</keyword>
<dbReference type="PANTHER" id="PTHR30352:SF5">
    <property type="entry name" value="PYRUVATE FORMATE-LYASE 1-ACTIVATING ENZYME"/>
    <property type="match status" value="1"/>
</dbReference>
<evidence type="ECO:0000256" key="9">
    <source>
        <dbReference type="ARBA" id="ARBA00022723"/>
    </source>
</evidence>
<evidence type="ECO:0000256" key="11">
    <source>
        <dbReference type="ARBA" id="ARBA00023004"/>
    </source>
</evidence>
<proteinExistence type="inferred from homology"/>
<dbReference type="InterPro" id="IPR012839">
    <property type="entry name" value="Organic_radical_activase"/>
</dbReference>
<dbReference type="AlphaFoldDB" id="A0A9W5X623"/>
<keyword evidence="17" id="KW-1185">Reference proteome</keyword>
<accession>A0A9W5X623</accession>
<comment type="caution">
    <text evidence="16">The sequence shown here is derived from an EMBL/GenBank/DDBJ whole genome shotgun (WGS) entry which is preliminary data.</text>
</comment>
<evidence type="ECO:0000256" key="5">
    <source>
        <dbReference type="ARBA" id="ARBA00021356"/>
    </source>
</evidence>
<dbReference type="InterPro" id="IPR040074">
    <property type="entry name" value="BssD/PflA/YjjW"/>
</dbReference>
<dbReference type="NCBIfam" id="TIGR02493">
    <property type="entry name" value="PFLA"/>
    <property type="match status" value="1"/>
</dbReference>
<feature type="domain" description="Radical SAM core" evidence="15">
    <location>
        <begin position="14"/>
        <end position="243"/>
    </location>
</feature>
<dbReference type="InterPro" id="IPR034457">
    <property type="entry name" value="Organic_radical-activating"/>
</dbReference>
<sequence>MKGRIHSIETCGTVDGPGLRYVIFTQGCLLRCKFCHNPDTWKMGEGKEMSVQELVKDIKDYLPFFQSTNGGVTVSGGEPLLQAAFLVELFTELKKLGIHTTIDSSAGCFSRSPRFMKNLDKLLELTDLVLLDLKHIDPVEHKELTGMSNEQIIDMANYLDQKNVPVWIRHVLVPGGSDNDAYLQRLSDFIVTLNNVEKIEVLPYHKLGVYKWENLGLPYPLEGVEPPTEDRVKNAENILNPVKVVSQEKLRGSLYCV</sequence>
<dbReference type="GO" id="GO:0051539">
    <property type="term" value="F:4 iron, 4 sulfur cluster binding"/>
    <property type="evidence" value="ECO:0007669"/>
    <property type="project" value="UniProtKB-UniRule"/>
</dbReference>
<evidence type="ECO:0000256" key="12">
    <source>
        <dbReference type="ARBA" id="ARBA00023014"/>
    </source>
</evidence>
<dbReference type="PIRSF" id="PIRSF000371">
    <property type="entry name" value="PFL_act_enz"/>
    <property type="match status" value="1"/>
</dbReference>
<keyword evidence="10 14" id="KW-0560">Oxidoreductase</keyword>
<comment type="catalytic activity">
    <reaction evidence="13 14">
        <text>glycyl-[formate C-acetyltransferase] + reduced [flavodoxin] + S-adenosyl-L-methionine = glycin-2-yl radical-[formate C-acetyltransferase] + semiquinone [flavodoxin] + 5'-deoxyadenosine + L-methionine + H(+)</text>
        <dbReference type="Rhea" id="RHEA:19225"/>
        <dbReference type="Rhea" id="RHEA-COMP:10622"/>
        <dbReference type="Rhea" id="RHEA-COMP:12190"/>
        <dbReference type="Rhea" id="RHEA-COMP:12191"/>
        <dbReference type="Rhea" id="RHEA-COMP:14480"/>
        <dbReference type="ChEBI" id="CHEBI:15378"/>
        <dbReference type="ChEBI" id="CHEBI:17319"/>
        <dbReference type="ChEBI" id="CHEBI:29947"/>
        <dbReference type="ChEBI" id="CHEBI:32722"/>
        <dbReference type="ChEBI" id="CHEBI:57618"/>
        <dbReference type="ChEBI" id="CHEBI:57844"/>
        <dbReference type="ChEBI" id="CHEBI:59789"/>
        <dbReference type="ChEBI" id="CHEBI:140311"/>
        <dbReference type="EC" id="1.97.1.4"/>
    </reaction>
</comment>
<dbReference type="SFLD" id="SFLDG01118">
    <property type="entry name" value="activating_enzymes__group_2"/>
    <property type="match status" value="1"/>
</dbReference>
<evidence type="ECO:0000256" key="10">
    <source>
        <dbReference type="ARBA" id="ARBA00023002"/>
    </source>
</evidence>
<evidence type="ECO:0000256" key="7">
    <source>
        <dbReference type="ARBA" id="ARBA00022490"/>
    </source>
</evidence>